<dbReference type="InterPro" id="IPR016147">
    <property type="entry name" value="Pili_assmbl_chaperone_N"/>
</dbReference>
<keyword evidence="4" id="KW-1185">Reference proteome</keyword>
<dbReference type="InterPro" id="IPR050643">
    <property type="entry name" value="Periplasmic_pilus_chap"/>
</dbReference>
<feature type="signal peptide" evidence="1">
    <location>
        <begin position="1"/>
        <end position="25"/>
    </location>
</feature>
<dbReference type="GO" id="GO:0071555">
    <property type="term" value="P:cell wall organization"/>
    <property type="evidence" value="ECO:0007669"/>
    <property type="project" value="InterPro"/>
</dbReference>
<evidence type="ECO:0000256" key="1">
    <source>
        <dbReference type="SAM" id="SignalP"/>
    </source>
</evidence>
<accession>A0A4Z0CDH1</accession>
<organism evidence="3 4">
    <name type="scientific">Ramlibacter humi</name>
    <dbReference type="NCBI Taxonomy" id="2530451"/>
    <lineage>
        <taxon>Bacteria</taxon>
        <taxon>Pseudomonadati</taxon>
        <taxon>Pseudomonadota</taxon>
        <taxon>Betaproteobacteria</taxon>
        <taxon>Burkholderiales</taxon>
        <taxon>Comamonadaceae</taxon>
        <taxon>Ramlibacter</taxon>
    </lineage>
</organism>
<dbReference type="AlphaFoldDB" id="A0A4Z0CDH1"/>
<dbReference type="SUPFAM" id="SSF49354">
    <property type="entry name" value="PapD-like"/>
    <property type="match status" value="1"/>
</dbReference>
<dbReference type="PANTHER" id="PTHR30251">
    <property type="entry name" value="PILUS ASSEMBLY CHAPERONE"/>
    <property type="match status" value="1"/>
</dbReference>
<dbReference type="InterPro" id="IPR008962">
    <property type="entry name" value="PapD-like_sf"/>
</dbReference>
<protein>
    <submittedName>
        <fullName evidence="3">Molecular chaperone</fullName>
    </submittedName>
</protein>
<feature type="domain" description="Pili assembly chaperone N-terminal" evidence="2">
    <location>
        <begin position="29"/>
        <end position="148"/>
    </location>
</feature>
<evidence type="ECO:0000313" key="4">
    <source>
        <dbReference type="Proteomes" id="UP000297839"/>
    </source>
</evidence>
<gene>
    <name evidence="3" type="ORF">EZ216_04960</name>
</gene>
<dbReference type="Pfam" id="PF00345">
    <property type="entry name" value="PapD_N"/>
    <property type="match status" value="1"/>
</dbReference>
<dbReference type="GO" id="GO:0030288">
    <property type="term" value="C:outer membrane-bounded periplasmic space"/>
    <property type="evidence" value="ECO:0007669"/>
    <property type="project" value="InterPro"/>
</dbReference>
<evidence type="ECO:0000313" key="3">
    <source>
        <dbReference type="EMBL" id="TFZ08510.1"/>
    </source>
</evidence>
<dbReference type="Gene3D" id="2.60.40.10">
    <property type="entry name" value="Immunoglobulins"/>
    <property type="match status" value="1"/>
</dbReference>
<dbReference type="PANTHER" id="PTHR30251:SF4">
    <property type="entry name" value="SLR1668 PROTEIN"/>
    <property type="match status" value="1"/>
</dbReference>
<name>A0A4Z0CDH1_9BURK</name>
<reference evidence="3 4" key="1">
    <citation type="submission" date="2019-03" db="EMBL/GenBank/DDBJ databases">
        <title>Ramlibacter sp. 18x22-1, whole genome shotgun sequence.</title>
        <authorList>
            <person name="Zhang X."/>
            <person name="Feng G."/>
            <person name="Zhu H."/>
        </authorList>
    </citation>
    <scope>NUCLEOTIDE SEQUENCE [LARGE SCALE GENOMIC DNA]</scope>
    <source>
        <strain evidence="3 4">18x22-1</strain>
    </source>
</reference>
<dbReference type="RefSeq" id="WP_135248448.1">
    <property type="nucleotide sequence ID" value="NZ_SMLK01000001.1"/>
</dbReference>
<dbReference type="Proteomes" id="UP000297839">
    <property type="component" value="Unassembled WGS sequence"/>
</dbReference>
<comment type="caution">
    <text evidence="3">The sequence shown here is derived from an EMBL/GenBank/DDBJ whole genome shotgun (WGS) entry which is preliminary data.</text>
</comment>
<feature type="chain" id="PRO_5021411488" evidence="1">
    <location>
        <begin position="26"/>
        <end position="245"/>
    </location>
</feature>
<dbReference type="EMBL" id="SMLK01000001">
    <property type="protein sequence ID" value="TFZ08510.1"/>
    <property type="molecule type" value="Genomic_DNA"/>
</dbReference>
<dbReference type="OrthoDB" id="511700at2"/>
<evidence type="ECO:0000259" key="2">
    <source>
        <dbReference type="Pfam" id="PF00345"/>
    </source>
</evidence>
<sequence length="245" mass="26370">MPDFPPLRSLAAALAAACAVLPCAAGDFSVTPIRAELKAGALNETITVTNHADTKLRASVKLMEWTQDESGGDVYKDSGDLIYFPRQLEIEPQGKRLVRIGAKAPAGVTERTYRLFIEEEPEPGAQQRGANVSFLFRFGVPVFLPPANPKPEPDVAAATLSGGKLSLPVRNRGNQHFRLTKVTFADGAGWSSEATGWYSLAGTQRTYTAAVPPEVCAKARTLTVLAEGEDLRFERSVNVDPAACR</sequence>
<dbReference type="InterPro" id="IPR013783">
    <property type="entry name" value="Ig-like_fold"/>
</dbReference>
<proteinExistence type="predicted"/>
<keyword evidence="1" id="KW-0732">Signal</keyword>